<evidence type="ECO:0000313" key="1">
    <source>
        <dbReference type="EMBL" id="CAG8448787.1"/>
    </source>
</evidence>
<reference evidence="1" key="1">
    <citation type="submission" date="2021-06" db="EMBL/GenBank/DDBJ databases">
        <authorList>
            <person name="Kallberg Y."/>
            <person name="Tangrot J."/>
            <person name="Rosling A."/>
        </authorList>
    </citation>
    <scope>NUCLEOTIDE SEQUENCE</scope>
    <source>
        <strain evidence="1">IL203A</strain>
    </source>
</reference>
<keyword evidence="2" id="KW-1185">Reference proteome</keyword>
<organism evidence="1 2">
    <name type="scientific">Dentiscutata heterogama</name>
    <dbReference type="NCBI Taxonomy" id="1316150"/>
    <lineage>
        <taxon>Eukaryota</taxon>
        <taxon>Fungi</taxon>
        <taxon>Fungi incertae sedis</taxon>
        <taxon>Mucoromycota</taxon>
        <taxon>Glomeromycotina</taxon>
        <taxon>Glomeromycetes</taxon>
        <taxon>Diversisporales</taxon>
        <taxon>Gigasporaceae</taxon>
        <taxon>Dentiscutata</taxon>
    </lineage>
</organism>
<evidence type="ECO:0000313" key="2">
    <source>
        <dbReference type="Proteomes" id="UP000789702"/>
    </source>
</evidence>
<sequence length="494" mass="55191">MTNILDSKEQVLKLENFSFETSLELEKVPHEIFVQNIPKNEDVNSILKQKILANDNTTVNENLNNIDDPRNWSSKKKRLIMAIITVSGISMPIAGTIQFPALVVMQNELNASNLAIDAFGSVSTFFLGVGSIVFAAYSDELATRKKVYITSFLVFILASVVCAIATNIWLLIVMRAIQACGNSAILPLCAGVISDIYNPLERGSAFGIFYFVFWIGPFLATIFGGFIAQYLGWRWIFWILAIFGGVILFLIFFFLPETFNADSLKSIPNSKFNPISPLKLLKYPNITLVIIYICISTLLIHIQNISIPINFSARYNFTTSEIGLFFIAPCLGYMLGSLLGGKYSDFLSHKLLSISGDYCPEVRIKGAWFGSLLIPITCFIYGWLLEINYNIYVLGIILFLCSFGMLAAFNTLSTYLVDSCPGRGASVMALTCLIRLAIPGIIVIFETSIEERLGVRWMFTLISVICFLSILLLVMVYINGRKWRSNFIAQSNVQ</sequence>
<proteinExistence type="predicted"/>
<comment type="caution">
    <text evidence="1">The sequence shown here is derived from an EMBL/GenBank/DDBJ whole genome shotgun (WGS) entry which is preliminary data.</text>
</comment>
<gene>
    <name evidence="1" type="ORF">DHETER_LOCUS723</name>
</gene>
<dbReference type="Proteomes" id="UP000789702">
    <property type="component" value="Unassembled WGS sequence"/>
</dbReference>
<accession>A0ACA9K372</accession>
<dbReference type="EMBL" id="CAJVPU010000386">
    <property type="protein sequence ID" value="CAG8448787.1"/>
    <property type="molecule type" value="Genomic_DNA"/>
</dbReference>
<protein>
    <submittedName>
        <fullName evidence="1">431_t:CDS:1</fullName>
    </submittedName>
</protein>
<name>A0ACA9K372_9GLOM</name>